<feature type="transmembrane region" description="Helical" evidence="1">
    <location>
        <begin position="6"/>
        <end position="26"/>
    </location>
</feature>
<proteinExistence type="predicted"/>
<dbReference type="EMBL" id="AP024447">
    <property type="protein sequence ID" value="BCS26652.1"/>
    <property type="molecule type" value="Genomic_DNA"/>
</dbReference>
<reference evidence="2" key="2">
    <citation type="submission" date="2021-02" db="EMBL/GenBank/DDBJ databases">
        <title>Aspergillus puulaauensis MK2 genome sequence.</title>
        <authorList>
            <person name="Futagami T."/>
            <person name="Mori K."/>
            <person name="Kadooka C."/>
            <person name="Tanaka T."/>
        </authorList>
    </citation>
    <scope>NUCLEOTIDE SEQUENCE</scope>
    <source>
        <strain evidence="2">MK2</strain>
    </source>
</reference>
<keyword evidence="1" id="KW-0472">Membrane</keyword>
<accession>A0A7R8AQ44</accession>
<keyword evidence="1" id="KW-1133">Transmembrane helix</keyword>
<dbReference type="Proteomes" id="UP000654913">
    <property type="component" value="Chromosome 5"/>
</dbReference>
<evidence type="ECO:0000313" key="3">
    <source>
        <dbReference type="Proteomes" id="UP000654913"/>
    </source>
</evidence>
<organism evidence="2 3">
    <name type="scientific">Aspergillus puulaauensis</name>
    <dbReference type="NCBI Taxonomy" id="1220207"/>
    <lineage>
        <taxon>Eukaryota</taxon>
        <taxon>Fungi</taxon>
        <taxon>Dikarya</taxon>
        <taxon>Ascomycota</taxon>
        <taxon>Pezizomycotina</taxon>
        <taxon>Eurotiomycetes</taxon>
        <taxon>Eurotiomycetidae</taxon>
        <taxon>Eurotiales</taxon>
        <taxon>Aspergillaceae</taxon>
        <taxon>Aspergillus</taxon>
    </lineage>
</organism>
<dbReference type="GeneID" id="64976657"/>
<reference evidence="2" key="1">
    <citation type="submission" date="2021-01" db="EMBL/GenBank/DDBJ databases">
        <authorList>
            <consortium name="Aspergillus puulaauensis MK2 genome sequencing consortium"/>
            <person name="Kazuki M."/>
            <person name="Futagami T."/>
        </authorList>
    </citation>
    <scope>NUCLEOTIDE SEQUENCE</scope>
    <source>
        <strain evidence="2">MK2</strain>
    </source>
</reference>
<keyword evidence="3" id="KW-1185">Reference proteome</keyword>
<sequence length="131" mass="14969">MVISWHTHIALTILCGGLGCLTILAIPCRSMKFIWRAEPGHSSSFGMHVIDPAGNPTEEESYILRIPLSELRQRIDDEEILARFSYGFFAGWVFGPERWIAPFVQGVIDHQGVYDYFPHTIFLEDGWLMLD</sequence>
<evidence type="ECO:0000256" key="1">
    <source>
        <dbReference type="SAM" id="Phobius"/>
    </source>
</evidence>
<keyword evidence="1" id="KW-0812">Transmembrane</keyword>
<dbReference type="AlphaFoldDB" id="A0A7R8AQ44"/>
<protein>
    <submittedName>
        <fullName evidence="2">Uncharacterized protein</fullName>
    </submittedName>
</protein>
<name>A0A7R8AQ44_9EURO</name>
<dbReference type="RefSeq" id="XP_041558846.1">
    <property type="nucleotide sequence ID" value="XM_041706463.1"/>
</dbReference>
<evidence type="ECO:0000313" key="2">
    <source>
        <dbReference type="EMBL" id="BCS26652.1"/>
    </source>
</evidence>
<gene>
    <name evidence="2" type="ORF">APUU_51363S</name>
</gene>
<dbReference type="KEGG" id="apuu:APUU_51363S"/>
<dbReference type="OrthoDB" id="3354680at2759"/>